<reference evidence="1 2" key="1">
    <citation type="submission" date="2019-03" db="EMBL/GenBank/DDBJ databases">
        <title>Genomic Encyclopedia of Type Strains, Phase IV (KMG-IV): sequencing the most valuable type-strain genomes for metagenomic binning, comparative biology and taxonomic classification.</title>
        <authorList>
            <person name="Goeker M."/>
        </authorList>
    </citation>
    <scope>NUCLEOTIDE SEQUENCE [LARGE SCALE GENOMIC DNA]</scope>
    <source>
        <strain evidence="1 2">DSM 100059</strain>
    </source>
</reference>
<evidence type="ECO:0000313" key="1">
    <source>
        <dbReference type="EMBL" id="TDW99503.1"/>
    </source>
</evidence>
<gene>
    <name evidence="1" type="ORF">EDB95_0513</name>
</gene>
<dbReference type="OrthoDB" id="679501at2"/>
<protein>
    <submittedName>
        <fullName evidence="1">Gliding motility-associated lipoprotein GldD</fullName>
    </submittedName>
</protein>
<dbReference type="EMBL" id="SODV01000001">
    <property type="protein sequence ID" value="TDW99503.1"/>
    <property type="molecule type" value="Genomic_DNA"/>
</dbReference>
<dbReference type="AlphaFoldDB" id="A0A4R8DNB9"/>
<keyword evidence="2" id="KW-1185">Reference proteome</keyword>
<comment type="caution">
    <text evidence="1">The sequence shown here is derived from an EMBL/GenBank/DDBJ whole genome shotgun (WGS) entry which is preliminary data.</text>
</comment>
<sequence>MRKYFLAAFLFCACNGVPIPKPKGYFRIDLPRHEYRLFSQPGYPYSFEYPVYANIVRDSSYFDEQPDNPYWINVDFPSFQGRIYLSYINIGTHALYKVKGSGGAYHDSLGVNTLDKLVGDAFNLTNRHVEKASSIDQYPVAPFPGTAGFIFEVGGNAATRYQFFVTDSAHHFLRGALYFYTTPNEDSLRPVNQFLSEDMKHMIATLQWKRP</sequence>
<dbReference type="Proteomes" id="UP000294498">
    <property type="component" value="Unassembled WGS sequence"/>
</dbReference>
<proteinExistence type="predicted"/>
<name>A0A4R8DNB9_9BACT</name>
<evidence type="ECO:0000313" key="2">
    <source>
        <dbReference type="Proteomes" id="UP000294498"/>
    </source>
</evidence>
<keyword evidence="1" id="KW-0449">Lipoprotein</keyword>
<accession>A0A4R8DNB9</accession>
<dbReference type="InterPro" id="IPR019850">
    <property type="entry name" value="GldD-like"/>
</dbReference>
<dbReference type="RefSeq" id="WP_133990254.1">
    <property type="nucleotide sequence ID" value="NZ_SODV01000001.1"/>
</dbReference>
<dbReference type="Pfam" id="PF25593">
    <property type="entry name" value="GldD_lipo"/>
    <property type="match status" value="1"/>
</dbReference>
<organism evidence="1 2">
    <name type="scientific">Dinghuibacter silviterrae</name>
    <dbReference type="NCBI Taxonomy" id="1539049"/>
    <lineage>
        <taxon>Bacteria</taxon>
        <taxon>Pseudomonadati</taxon>
        <taxon>Bacteroidota</taxon>
        <taxon>Chitinophagia</taxon>
        <taxon>Chitinophagales</taxon>
        <taxon>Chitinophagaceae</taxon>
        <taxon>Dinghuibacter</taxon>
    </lineage>
</organism>